<keyword evidence="6" id="KW-0645">Protease</keyword>
<evidence type="ECO:0000256" key="10">
    <source>
        <dbReference type="ARBA" id="ARBA00022960"/>
    </source>
</evidence>
<dbReference type="AlphaFoldDB" id="A0A9X3WP41"/>
<dbReference type="GO" id="GO:0008658">
    <property type="term" value="F:penicillin binding"/>
    <property type="evidence" value="ECO:0007669"/>
    <property type="project" value="InterPro"/>
</dbReference>
<dbReference type="GO" id="GO:0009252">
    <property type="term" value="P:peptidoglycan biosynthetic process"/>
    <property type="evidence" value="ECO:0007669"/>
    <property type="project" value="UniProtKB-KW"/>
</dbReference>
<evidence type="ECO:0000256" key="4">
    <source>
        <dbReference type="ARBA" id="ARBA00022475"/>
    </source>
</evidence>
<keyword evidence="14" id="KW-0961">Cell wall biogenesis/degradation</keyword>
<evidence type="ECO:0000256" key="1">
    <source>
        <dbReference type="ARBA" id="ARBA00004236"/>
    </source>
</evidence>
<feature type="compositionally biased region" description="Basic and acidic residues" evidence="17">
    <location>
        <begin position="663"/>
        <end position="686"/>
    </location>
</feature>
<dbReference type="Gene3D" id="1.10.3810.10">
    <property type="entry name" value="Biosynthetic peptidoglycan transglycosylase-like"/>
    <property type="match status" value="1"/>
</dbReference>
<dbReference type="SUPFAM" id="SSF53955">
    <property type="entry name" value="Lysozyme-like"/>
    <property type="match status" value="1"/>
</dbReference>
<comment type="catalytic activity">
    <reaction evidence="15">
        <text>Preferential cleavage: (Ac)2-L-Lys-D-Ala-|-D-Ala. Also transpeptidation of peptidyl-alanyl moieties that are N-acyl substituents of D-alanine.</text>
        <dbReference type="EC" id="3.4.16.4"/>
    </reaction>
</comment>
<reference evidence="21" key="1">
    <citation type="submission" date="2022-06" db="EMBL/GenBank/DDBJ databases">
        <title>Aquibacillus sp. a new bacterium isolated from soil saline samples.</title>
        <authorList>
            <person name="Galisteo C."/>
            <person name="De La Haba R."/>
            <person name="Sanchez-Porro C."/>
            <person name="Ventosa A."/>
        </authorList>
    </citation>
    <scope>NUCLEOTIDE SEQUENCE</scope>
    <source>
        <strain evidence="21">JCM 12387</strain>
    </source>
</reference>
<comment type="subcellular location">
    <subcellularLocation>
        <location evidence="1">Cell membrane</location>
    </subcellularLocation>
</comment>
<dbReference type="GO" id="GO:0008955">
    <property type="term" value="F:peptidoglycan glycosyltransferase activity"/>
    <property type="evidence" value="ECO:0007669"/>
    <property type="project" value="UniProtKB-EC"/>
</dbReference>
<evidence type="ECO:0000313" key="22">
    <source>
        <dbReference type="Proteomes" id="UP001145072"/>
    </source>
</evidence>
<evidence type="ECO:0000256" key="8">
    <source>
        <dbReference type="ARBA" id="ARBA00022679"/>
    </source>
</evidence>
<gene>
    <name evidence="21" type="ORF">NC661_10430</name>
</gene>
<comment type="caution">
    <text evidence="21">The sequence shown here is derived from an EMBL/GenBank/DDBJ whole genome shotgun (WGS) entry which is preliminary data.</text>
</comment>
<keyword evidence="18" id="KW-0812">Transmembrane</keyword>
<comment type="similarity">
    <text evidence="2">In the C-terminal section; belongs to the transpeptidase family.</text>
</comment>
<dbReference type="PANTHER" id="PTHR32282">
    <property type="entry name" value="BINDING PROTEIN TRANSPEPTIDASE, PUTATIVE-RELATED"/>
    <property type="match status" value="1"/>
</dbReference>
<dbReference type="GO" id="GO:0005886">
    <property type="term" value="C:plasma membrane"/>
    <property type="evidence" value="ECO:0007669"/>
    <property type="project" value="UniProtKB-SubCell"/>
</dbReference>
<evidence type="ECO:0000259" key="20">
    <source>
        <dbReference type="Pfam" id="PF00912"/>
    </source>
</evidence>
<evidence type="ECO:0000256" key="16">
    <source>
        <dbReference type="ARBA" id="ARBA00049902"/>
    </source>
</evidence>
<protein>
    <submittedName>
        <fullName evidence="21">Penicillin-binding protein</fullName>
    </submittedName>
</protein>
<evidence type="ECO:0000259" key="19">
    <source>
        <dbReference type="Pfam" id="PF00905"/>
    </source>
</evidence>
<keyword evidence="7" id="KW-0328">Glycosyltransferase</keyword>
<evidence type="ECO:0000256" key="18">
    <source>
        <dbReference type="SAM" id="Phobius"/>
    </source>
</evidence>
<evidence type="ECO:0000256" key="12">
    <source>
        <dbReference type="ARBA" id="ARBA00023136"/>
    </source>
</evidence>
<dbReference type="SUPFAM" id="SSF56601">
    <property type="entry name" value="beta-lactamase/transpeptidase-like"/>
    <property type="match status" value="1"/>
</dbReference>
<keyword evidence="12 18" id="KW-0472">Membrane</keyword>
<dbReference type="GO" id="GO:0071555">
    <property type="term" value="P:cell wall organization"/>
    <property type="evidence" value="ECO:0007669"/>
    <property type="project" value="UniProtKB-KW"/>
</dbReference>
<keyword evidence="18" id="KW-1133">Transmembrane helix</keyword>
<dbReference type="NCBIfam" id="TIGR02074">
    <property type="entry name" value="PBP_1a_fam"/>
    <property type="match status" value="1"/>
</dbReference>
<feature type="domain" description="Glycosyl transferase family 51" evidence="20">
    <location>
        <begin position="65"/>
        <end position="236"/>
    </location>
</feature>
<evidence type="ECO:0000256" key="3">
    <source>
        <dbReference type="ARBA" id="ARBA00007739"/>
    </source>
</evidence>
<evidence type="ECO:0000256" key="2">
    <source>
        <dbReference type="ARBA" id="ARBA00007090"/>
    </source>
</evidence>
<keyword evidence="13" id="KW-0511">Multifunctional enzyme</keyword>
<keyword evidence="9" id="KW-0378">Hydrolase</keyword>
<dbReference type="GO" id="GO:0030288">
    <property type="term" value="C:outer membrane-bounded periplasmic space"/>
    <property type="evidence" value="ECO:0007669"/>
    <property type="project" value="TreeGrafter"/>
</dbReference>
<dbReference type="InterPro" id="IPR001264">
    <property type="entry name" value="Glyco_trans_51"/>
</dbReference>
<dbReference type="Proteomes" id="UP001145072">
    <property type="component" value="Unassembled WGS sequence"/>
</dbReference>
<evidence type="ECO:0000256" key="7">
    <source>
        <dbReference type="ARBA" id="ARBA00022676"/>
    </source>
</evidence>
<accession>A0A9X3WP41</accession>
<dbReference type="Gene3D" id="3.40.710.10">
    <property type="entry name" value="DD-peptidase/beta-lactamase superfamily"/>
    <property type="match status" value="1"/>
</dbReference>
<evidence type="ECO:0000256" key="13">
    <source>
        <dbReference type="ARBA" id="ARBA00023268"/>
    </source>
</evidence>
<evidence type="ECO:0000256" key="17">
    <source>
        <dbReference type="SAM" id="MobiDB-lite"/>
    </source>
</evidence>
<dbReference type="InterPro" id="IPR036950">
    <property type="entry name" value="PBP_transglycosylase"/>
</dbReference>
<organism evidence="21 22">
    <name type="scientific">Aquibacillus koreensis</name>
    <dbReference type="NCBI Taxonomy" id="279446"/>
    <lineage>
        <taxon>Bacteria</taxon>
        <taxon>Bacillati</taxon>
        <taxon>Bacillota</taxon>
        <taxon>Bacilli</taxon>
        <taxon>Bacillales</taxon>
        <taxon>Bacillaceae</taxon>
        <taxon>Aquibacillus</taxon>
    </lineage>
</organism>
<keyword evidence="8" id="KW-0808">Transferase</keyword>
<evidence type="ECO:0000256" key="6">
    <source>
        <dbReference type="ARBA" id="ARBA00022670"/>
    </source>
</evidence>
<evidence type="ECO:0000313" key="21">
    <source>
        <dbReference type="EMBL" id="MDC3420784.1"/>
    </source>
</evidence>
<dbReference type="RefSeq" id="WP_259872446.1">
    <property type="nucleotide sequence ID" value="NZ_JAMQJZ010000007.1"/>
</dbReference>
<evidence type="ECO:0000256" key="5">
    <source>
        <dbReference type="ARBA" id="ARBA00022645"/>
    </source>
</evidence>
<proteinExistence type="inferred from homology"/>
<dbReference type="Pfam" id="PF00912">
    <property type="entry name" value="Transgly"/>
    <property type="match status" value="1"/>
</dbReference>
<dbReference type="PANTHER" id="PTHR32282:SF11">
    <property type="entry name" value="PENICILLIN-BINDING PROTEIN 1B"/>
    <property type="match status" value="1"/>
</dbReference>
<keyword evidence="4" id="KW-1003">Cell membrane</keyword>
<dbReference type="GO" id="GO:0008360">
    <property type="term" value="P:regulation of cell shape"/>
    <property type="evidence" value="ECO:0007669"/>
    <property type="project" value="UniProtKB-KW"/>
</dbReference>
<keyword evidence="10" id="KW-0133">Cell shape</keyword>
<dbReference type="Pfam" id="PF00905">
    <property type="entry name" value="Transpeptidase"/>
    <property type="match status" value="1"/>
</dbReference>
<comment type="similarity">
    <text evidence="3">In the N-terminal section; belongs to the glycosyltransferase 51 family.</text>
</comment>
<evidence type="ECO:0000256" key="15">
    <source>
        <dbReference type="ARBA" id="ARBA00034000"/>
    </source>
</evidence>
<dbReference type="EMBL" id="JAMQJZ010000007">
    <property type="protein sequence ID" value="MDC3420784.1"/>
    <property type="molecule type" value="Genomic_DNA"/>
</dbReference>
<feature type="domain" description="Penicillin-binding protein transpeptidase" evidence="19">
    <location>
        <begin position="329"/>
        <end position="605"/>
    </location>
</feature>
<feature type="region of interest" description="Disordered" evidence="17">
    <location>
        <begin position="663"/>
        <end position="687"/>
    </location>
</feature>
<dbReference type="InterPro" id="IPR012338">
    <property type="entry name" value="Beta-lactam/transpept-like"/>
</dbReference>
<sequence>MIRLMKHFQANFKKRPLKWIVRLSIIFACLMIGVGLSVILYAYMLGAPPLTNTQTTVYYDRESNVIGEEHGVENRYWVDLEDISPNIIQATLVTEDRRFYDHVGFDVKRILGAAWKDISSMSMAEGASTITQQYARNLYLSHEKTWKRKLKEALYTIRLEMFYTKDQLLEGYLNTIYYGHGAYGIEAASRYFFGKSAEDLSLAEASLLVGVPKGPTYYSPYHHYENAMTRKDQILTGLYEQDVITEEQLFLAKKEHLALFEEKDRSTKVFAPYFQDVVLKELQQVLGKNLEDIRSGGYQVYTTLQTDQQETLEETVVKTIDPQTELQTAALAMEPNTGAIKALVGGKDYEKSQFNRVTQAKRMPGSSFKPFLYYAALENGYTATTPLMSKPTNFELADGTVYQPSNYNGYYAGRSITLAQALALSDNVYAVKTNLFLKPETLVETAKQFGIKSELSPVPSLALGTETVSVHEMVSAYSKLANGGANITPHTITKVTDAKGNVIYERDTAKQEQVLDPKLSFILTHLMTGMFDESLNGYMRVTGATIADELTQQYAGKSGTTQTDSWMIGYSPSLVTGVWTGYDNNQAIEKMKEHQYAKDIWATFMEHSHEGKPLETYPVPEGIVGEYVDPSTGELATPYCENERLMYFVEGTAPTSYCSLHLPPDEEQKEHEHEEETEKEDKKKGFWDWLPFVGD</sequence>
<feature type="transmembrane region" description="Helical" evidence="18">
    <location>
        <begin position="20"/>
        <end position="44"/>
    </location>
</feature>
<dbReference type="FunFam" id="1.10.3810.10:FF:000001">
    <property type="entry name" value="Penicillin-binding protein 1A"/>
    <property type="match status" value="1"/>
</dbReference>
<dbReference type="InterPro" id="IPR001460">
    <property type="entry name" value="PCN-bd_Tpept"/>
</dbReference>
<keyword evidence="22" id="KW-1185">Reference proteome</keyword>
<comment type="catalytic activity">
    <reaction evidence="16">
        <text>[GlcNAc-(1-&gt;4)-Mur2Ac(oyl-L-Ala-gamma-D-Glu-L-Lys-D-Ala-D-Ala)](n)-di-trans,octa-cis-undecaprenyl diphosphate + beta-D-GlcNAc-(1-&gt;4)-Mur2Ac(oyl-L-Ala-gamma-D-Glu-L-Lys-D-Ala-D-Ala)-di-trans,octa-cis-undecaprenyl diphosphate = [GlcNAc-(1-&gt;4)-Mur2Ac(oyl-L-Ala-gamma-D-Glu-L-Lys-D-Ala-D-Ala)](n+1)-di-trans,octa-cis-undecaprenyl diphosphate + di-trans,octa-cis-undecaprenyl diphosphate + H(+)</text>
        <dbReference type="Rhea" id="RHEA:23708"/>
        <dbReference type="Rhea" id="RHEA-COMP:9602"/>
        <dbReference type="Rhea" id="RHEA-COMP:9603"/>
        <dbReference type="ChEBI" id="CHEBI:15378"/>
        <dbReference type="ChEBI" id="CHEBI:58405"/>
        <dbReference type="ChEBI" id="CHEBI:60033"/>
        <dbReference type="ChEBI" id="CHEBI:78435"/>
        <dbReference type="EC" id="2.4.99.28"/>
    </reaction>
</comment>
<keyword evidence="5" id="KW-0121">Carboxypeptidase</keyword>
<name>A0A9X3WP41_9BACI</name>
<dbReference type="InterPro" id="IPR023346">
    <property type="entry name" value="Lysozyme-like_dom_sf"/>
</dbReference>
<dbReference type="GO" id="GO:0009002">
    <property type="term" value="F:serine-type D-Ala-D-Ala carboxypeptidase activity"/>
    <property type="evidence" value="ECO:0007669"/>
    <property type="project" value="UniProtKB-EC"/>
</dbReference>
<keyword evidence="11" id="KW-0573">Peptidoglycan synthesis</keyword>
<dbReference type="GO" id="GO:0006508">
    <property type="term" value="P:proteolysis"/>
    <property type="evidence" value="ECO:0007669"/>
    <property type="project" value="UniProtKB-KW"/>
</dbReference>
<dbReference type="InterPro" id="IPR050396">
    <property type="entry name" value="Glycosyltr_51/Transpeptidase"/>
</dbReference>
<evidence type="ECO:0000256" key="9">
    <source>
        <dbReference type="ARBA" id="ARBA00022801"/>
    </source>
</evidence>
<evidence type="ECO:0000256" key="14">
    <source>
        <dbReference type="ARBA" id="ARBA00023316"/>
    </source>
</evidence>
<evidence type="ECO:0000256" key="11">
    <source>
        <dbReference type="ARBA" id="ARBA00022984"/>
    </source>
</evidence>